<protein>
    <recommendedName>
        <fullName evidence="6">Integrase zinc-binding domain-containing protein</fullName>
    </recommendedName>
</protein>
<feature type="region of interest" description="Disordered" evidence="5">
    <location>
        <begin position="434"/>
        <end position="470"/>
    </location>
</feature>
<feature type="compositionally biased region" description="Basic residues" evidence="5">
    <location>
        <begin position="434"/>
        <end position="448"/>
    </location>
</feature>
<proteinExistence type="predicted"/>
<evidence type="ECO:0000259" key="6">
    <source>
        <dbReference type="Pfam" id="PF17921"/>
    </source>
</evidence>
<evidence type="ECO:0000256" key="4">
    <source>
        <dbReference type="ARBA" id="ARBA00022759"/>
    </source>
</evidence>
<keyword evidence="1" id="KW-0808">Transferase</keyword>
<dbReference type="PANTHER" id="PTHR37984:SF5">
    <property type="entry name" value="PROTEIN NYNRIN-LIKE"/>
    <property type="match status" value="1"/>
</dbReference>
<dbReference type="GO" id="GO:0004519">
    <property type="term" value="F:endonuclease activity"/>
    <property type="evidence" value="ECO:0007669"/>
    <property type="project" value="UniProtKB-KW"/>
</dbReference>
<dbReference type="FunFam" id="1.10.340.70:FF:000001">
    <property type="entry name" value="Retrovirus-related Pol polyprotein from transposon gypsy-like Protein"/>
    <property type="match status" value="1"/>
</dbReference>
<keyword evidence="3" id="KW-0540">Nuclease</keyword>
<gene>
    <name evidence="7" type="ORF">MGAL_10B051492</name>
</gene>
<organism evidence="7 8">
    <name type="scientific">Mytilus galloprovincialis</name>
    <name type="common">Mediterranean mussel</name>
    <dbReference type="NCBI Taxonomy" id="29158"/>
    <lineage>
        <taxon>Eukaryota</taxon>
        <taxon>Metazoa</taxon>
        <taxon>Spiralia</taxon>
        <taxon>Lophotrochozoa</taxon>
        <taxon>Mollusca</taxon>
        <taxon>Bivalvia</taxon>
        <taxon>Autobranchia</taxon>
        <taxon>Pteriomorphia</taxon>
        <taxon>Mytilida</taxon>
        <taxon>Mytiloidea</taxon>
        <taxon>Mytilidae</taxon>
        <taxon>Mytilinae</taxon>
        <taxon>Mytilus</taxon>
    </lineage>
</organism>
<keyword evidence="4" id="KW-0378">Hydrolase</keyword>
<keyword evidence="4" id="KW-0255">Endonuclease</keyword>
<dbReference type="AlphaFoldDB" id="A0A8B6CLV7"/>
<dbReference type="Pfam" id="PF17921">
    <property type="entry name" value="Integrase_H2C2"/>
    <property type="match status" value="1"/>
</dbReference>
<dbReference type="EMBL" id="UYJE01001950">
    <property type="protein sequence ID" value="VDI06645.1"/>
    <property type="molecule type" value="Genomic_DNA"/>
</dbReference>
<dbReference type="InterPro" id="IPR050951">
    <property type="entry name" value="Retrovirus_Pol_polyprotein"/>
</dbReference>
<dbReference type="InterPro" id="IPR021109">
    <property type="entry name" value="Peptidase_aspartic_dom_sf"/>
</dbReference>
<keyword evidence="2" id="KW-0548">Nucleotidyltransferase</keyword>
<dbReference type="GO" id="GO:0016779">
    <property type="term" value="F:nucleotidyltransferase activity"/>
    <property type="evidence" value="ECO:0007669"/>
    <property type="project" value="UniProtKB-KW"/>
</dbReference>
<comment type="caution">
    <text evidence="7">The sequence shown here is derived from an EMBL/GenBank/DDBJ whole genome shotgun (WGS) entry which is preliminary data.</text>
</comment>
<dbReference type="Gene3D" id="1.10.340.70">
    <property type="match status" value="1"/>
</dbReference>
<evidence type="ECO:0000256" key="5">
    <source>
        <dbReference type="SAM" id="MobiDB-lite"/>
    </source>
</evidence>
<feature type="domain" description="Integrase zinc-binding" evidence="6">
    <location>
        <begin position="376"/>
        <end position="434"/>
    </location>
</feature>
<dbReference type="Proteomes" id="UP000596742">
    <property type="component" value="Unassembled WGS sequence"/>
</dbReference>
<reference evidence="7" key="1">
    <citation type="submission" date="2018-11" db="EMBL/GenBank/DDBJ databases">
        <authorList>
            <person name="Alioto T."/>
            <person name="Alioto T."/>
        </authorList>
    </citation>
    <scope>NUCLEOTIDE SEQUENCE</scope>
</reference>
<accession>A0A8B6CLV7</accession>
<evidence type="ECO:0000313" key="8">
    <source>
        <dbReference type="Proteomes" id="UP000596742"/>
    </source>
</evidence>
<evidence type="ECO:0000313" key="7">
    <source>
        <dbReference type="EMBL" id="VDI06645.1"/>
    </source>
</evidence>
<dbReference type="PANTHER" id="PTHR37984">
    <property type="entry name" value="PROTEIN CBG26694"/>
    <property type="match status" value="1"/>
</dbReference>
<sequence length="470" mass="52515">MYKGLKEPPPILKEVVMNTAGKGLQMNGFVAGPFYIKLGNQEFTWDIYVAPIGDQMLLGIDFLRKQGISLDLHRNQLSIHGEVIQMSWGQASSLPQTTEVRAGKNHTVPANSVQRVMGVLAKPMGREYIIEAKAEGCLLIPRTLHDVGQDPVLCLINLTDSPLVISKGDLLAQAQEVDMGEPPGPKVCKMGVAGDVKEKLLPQHLQEMFTRSYKVLANLPCGGCTYCARAQQNWGQFTENVDDTIPLAKRPYGSTQPKDTREPVVQISRVSVSKRGDELAIWSEGEGDIWVQEVGGDLGVNLGYSQEELKENQSKDPDLKWVVQWRKTKGEPSEEEIFLSGPAPKYYWLNRELFVLSGDNILYRKGVKGEADRVVIPQVSRKELMELCHDIPAAGHQGGDRTYQRIKPRYYWRGMKKEIEQYVASCALCSQNKKATRPNRHPMVKTSRRGTNGKGSSRFCGAPPKNRTRK</sequence>
<evidence type="ECO:0000256" key="3">
    <source>
        <dbReference type="ARBA" id="ARBA00022722"/>
    </source>
</evidence>
<dbReference type="OrthoDB" id="6157735at2759"/>
<evidence type="ECO:0000256" key="1">
    <source>
        <dbReference type="ARBA" id="ARBA00022679"/>
    </source>
</evidence>
<dbReference type="InterPro" id="IPR041588">
    <property type="entry name" value="Integrase_H2C2"/>
</dbReference>
<dbReference type="Gene3D" id="2.40.70.10">
    <property type="entry name" value="Acid Proteases"/>
    <property type="match status" value="1"/>
</dbReference>
<evidence type="ECO:0000256" key="2">
    <source>
        <dbReference type="ARBA" id="ARBA00022695"/>
    </source>
</evidence>
<keyword evidence="8" id="KW-1185">Reference proteome</keyword>
<name>A0A8B6CLV7_MYTGA</name>